<organism evidence="2 3">
    <name type="scientific">Plicaturopsis crispa FD-325 SS-3</name>
    <dbReference type="NCBI Taxonomy" id="944288"/>
    <lineage>
        <taxon>Eukaryota</taxon>
        <taxon>Fungi</taxon>
        <taxon>Dikarya</taxon>
        <taxon>Basidiomycota</taxon>
        <taxon>Agaricomycotina</taxon>
        <taxon>Agaricomycetes</taxon>
        <taxon>Agaricomycetidae</taxon>
        <taxon>Amylocorticiales</taxon>
        <taxon>Amylocorticiaceae</taxon>
        <taxon>Plicatura</taxon>
        <taxon>Plicaturopsis crispa</taxon>
    </lineage>
</organism>
<evidence type="ECO:0000256" key="1">
    <source>
        <dbReference type="SAM" id="MobiDB-lite"/>
    </source>
</evidence>
<dbReference type="Gene3D" id="3.30.710.10">
    <property type="entry name" value="Potassium Channel Kv1.1, Chain A"/>
    <property type="match status" value="1"/>
</dbReference>
<gene>
    <name evidence="2" type="ORF">PLICRDRAFT_58201</name>
</gene>
<dbReference type="AlphaFoldDB" id="A0A0C9T3B1"/>
<dbReference type="EMBL" id="KN832574">
    <property type="protein sequence ID" value="KII83734.1"/>
    <property type="molecule type" value="Genomic_DNA"/>
</dbReference>
<dbReference type="Proteomes" id="UP000053263">
    <property type="component" value="Unassembled WGS sequence"/>
</dbReference>
<keyword evidence="3" id="KW-1185">Reference proteome</keyword>
<dbReference type="OrthoDB" id="6359816at2759"/>
<proteinExistence type="predicted"/>
<protein>
    <recommendedName>
        <fullName evidence="4">BTB domain-containing protein</fullName>
    </recommendedName>
</protein>
<name>A0A0C9T3B1_PLICR</name>
<accession>A0A0C9T3B1</accession>
<feature type="region of interest" description="Disordered" evidence="1">
    <location>
        <begin position="256"/>
        <end position="287"/>
    </location>
</feature>
<dbReference type="HOGENOM" id="CLU_586760_0_0_1"/>
<evidence type="ECO:0000313" key="3">
    <source>
        <dbReference type="Proteomes" id="UP000053263"/>
    </source>
</evidence>
<feature type="compositionally biased region" description="Acidic residues" evidence="1">
    <location>
        <begin position="256"/>
        <end position="279"/>
    </location>
</feature>
<reference evidence="2 3" key="1">
    <citation type="submission" date="2014-06" db="EMBL/GenBank/DDBJ databases">
        <title>Evolutionary Origins and Diversification of the Mycorrhizal Mutualists.</title>
        <authorList>
            <consortium name="DOE Joint Genome Institute"/>
            <consortium name="Mycorrhizal Genomics Consortium"/>
            <person name="Kohler A."/>
            <person name="Kuo A."/>
            <person name="Nagy L.G."/>
            <person name="Floudas D."/>
            <person name="Copeland A."/>
            <person name="Barry K.W."/>
            <person name="Cichocki N."/>
            <person name="Veneault-Fourrey C."/>
            <person name="LaButti K."/>
            <person name="Lindquist E.A."/>
            <person name="Lipzen A."/>
            <person name="Lundell T."/>
            <person name="Morin E."/>
            <person name="Murat C."/>
            <person name="Riley R."/>
            <person name="Ohm R."/>
            <person name="Sun H."/>
            <person name="Tunlid A."/>
            <person name="Henrissat B."/>
            <person name="Grigoriev I.V."/>
            <person name="Hibbett D.S."/>
            <person name="Martin F."/>
        </authorList>
    </citation>
    <scope>NUCLEOTIDE SEQUENCE [LARGE SCALE GENOMIC DNA]</scope>
    <source>
        <strain evidence="2 3">FD-325 SS-3</strain>
    </source>
</reference>
<dbReference type="InterPro" id="IPR011333">
    <property type="entry name" value="SKP1/BTB/POZ_sf"/>
</dbReference>
<evidence type="ECO:0000313" key="2">
    <source>
        <dbReference type="EMBL" id="KII83734.1"/>
    </source>
</evidence>
<evidence type="ECO:0008006" key="4">
    <source>
        <dbReference type="Google" id="ProtNLM"/>
    </source>
</evidence>
<sequence>MSLTLKEAHTEFSVQATVLCSGLSRLTRTKSHRLFTDLPYGWRLSVDVPVLKDAPDDEISYAGVFVWWPQSTLSSPDAYPDLQTTFQLVSLGSDCQFKTHALRIPSTAMTNPRVKGYGTTTLMPWEELWTVCSRAGGFQVKVDISPATDAPSETSCKAPEASPPPIPILSHPAVLHNLFQQIEGKSAVNVQFVLFSRRHKRETVVRGMASLPVFASREIIEGHSKLLDALTLDTSSDAAPSEWPVSCNMDAAEYDYSSDSDLEEDADAESPDIDMEVSDGDSGSINQDPPRYDAILQTSARSLANPPRVVYVKDVAYKTWKAMIYYLYSSNITFAPLSSRKIGVEKTALPSIATSPKSTYRLAKKLGIESLCSLAKAEIESQLSEDIIVEEMFSKFTSQFVDIRKMELEFMLKHWDQVKTSAALQSIMMRTMQGELPHAADVVLDIIRH</sequence>